<dbReference type="PANTHER" id="PTHR31793">
    <property type="entry name" value="4-HYDROXYBENZOYL-COA THIOESTERASE FAMILY MEMBER"/>
    <property type="match status" value="1"/>
</dbReference>
<protein>
    <submittedName>
        <fullName evidence="1">Acyl-CoA thioesterase</fullName>
    </submittedName>
</protein>
<evidence type="ECO:0000313" key="2">
    <source>
        <dbReference type="Proteomes" id="UP000325827"/>
    </source>
</evidence>
<comment type="caution">
    <text evidence="1">The sequence shown here is derived from an EMBL/GenBank/DDBJ whole genome shotgun (WGS) entry which is preliminary data.</text>
</comment>
<sequence>MPPIRTGRPIASSRVTEAAGQVVASHPRLHVPIHLRWGDLDAFNHVNNTSMLKLLEEVRVRAFWRPAAGEDAPPTAVLDSSLLAGVLTLIARQEIEYLAPVPYQRHPLDVHLWFGKLGGSSIEVCYEVYSPRETAPAPGAQTLYARATAVVVKTDALTGRPLRLSAEERAAWAPYLDEPIVYAHRR</sequence>
<dbReference type="OrthoDB" id="9799036at2"/>
<dbReference type="Proteomes" id="UP000325827">
    <property type="component" value="Unassembled WGS sequence"/>
</dbReference>
<dbReference type="InterPro" id="IPR050563">
    <property type="entry name" value="4-hydroxybenzoyl-CoA_TE"/>
</dbReference>
<gene>
    <name evidence="1" type="ORF">F6B43_03205</name>
</gene>
<keyword evidence="2" id="KW-1185">Reference proteome</keyword>
<dbReference type="CDD" id="cd00586">
    <property type="entry name" value="4HBT"/>
    <property type="match status" value="1"/>
</dbReference>
<dbReference type="PANTHER" id="PTHR31793:SF24">
    <property type="entry name" value="LONG-CHAIN ACYL-COA THIOESTERASE FADM"/>
    <property type="match status" value="1"/>
</dbReference>
<dbReference type="AlphaFoldDB" id="A0A5J5J6S4"/>
<name>A0A5J5J6S4_9MICO</name>
<dbReference type="Gene3D" id="3.10.129.10">
    <property type="entry name" value="Hotdog Thioesterase"/>
    <property type="match status" value="1"/>
</dbReference>
<evidence type="ECO:0000313" key="1">
    <source>
        <dbReference type="EMBL" id="KAA9110675.1"/>
    </source>
</evidence>
<organism evidence="1 2">
    <name type="scientific">Microbacterium rhizomatis</name>
    <dbReference type="NCBI Taxonomy" id="1631477"/>
    <lineage>
        <taxon>Bacteria</taxon>
        <taxon>Bacillati</taxon>
        <taxon>Actinomycetota</taxon>
        <taxon>Actinomycetes</taxon>
        <taxon>Micrococcales</taxon>
        <taxon>Microbacteriaceae</taxon>
        <taxon>Microbacterium</taxon>
    </lineage>
</organism>
<dbReference type="Pfam" id="PF13279">
    <property type="entry name" value="4HBT_2"/>
    <property type="match status" value="1"/>
</dbReference>
<dbReference type="SUPFAM" id="SSF54637">
    <property type="entry name" value="Thioesterase/thiol ester dehydrase-isomerase"/>
    <property type="match status" value="1"/>
</dbReference>
<dbReference type="InterPro" id="IPR029069">
    <property type="entry name" value="HotDog_dom_sf"/>
</dbReference>
<accession>A0A5J5J6S4</accession>
<reference evidence="2" key="1">
    <citation type="submission" date="2019-09" db="EMBL/GenBank/DDBJ databases">
        <title>Mumia zhuanghuii sp. nov. isolated from the intestinal contents of plateau pika (Ochotona curzoniae) in the Qinghai-Tibet plateau of China.</title>
        <authorList>
            <person name="Tian Z."/>
        </authorList>
    </citation>
    <scope>NUCLEOTIDE SEQUENCE [LARGE SCALE GENOMIC DNA]</scope>
    <source>
        <strain evidence="2">JCM 30598</strain>
    </source>
</reference>
<proteinExistence type="predicted"/>
<dbReference type="GO" id="GO:0047617">
    <property type="term" value="F:fatty acyl-CoA hydrolase activity"/>
    <property type="evidence" value="ECO:0007669"/>
    <property type="project" value="TreeGrafter"/>
</dbReference>
<dbReference type="EMBL" id="VYSA01000001">
    <property type="protein sequence ID" value="KAA9110675.1"/>
    <property type="molecule type" value="Genomic_DNA"/>
</dbReference>